<evidence type="ECO:0000313" key="2">
    <source>
        <dbReference type="Proteomes" id="UP001500975"/>
    </source>
</evidence>
<organism evidence="1 2">
    <name type="scientific">Variovorax defluvii</name>
    <dbReference type="NCBI Taxonomy" id="913761"/>
    <lineage>
        <taxon>Bacteria</taxon>
        <taxon>Pseudomonadati</taxon>
        <taxon>Pseudomonadota</taxon>
        <taxon>Betaproteobacteria</taxon>
        <taxon>Burkholderiales</taxon>
        <taxon>Comamonadaceae</taxon>
        <taxon>Variovorax</taxon>
    </lineage>
</organism>
<keyword evidence="2" id="KW-1185">Reference proteome</keyword>
<accession>A0ABP8HW95</accession>
<reference evidence="2" key="1">
    <citation type="journal article" date="2019" name="Int. J. Syst. Evol. Microbiol.">
        <title>The Global Catalogue of Microorganisms (GCM) 10K type strain sequencing project: providing services to taxonomists for standard genome sequencing and annotation.</title>
        <authorList>
            <consortium name="The Broad Institute Genomics Platform"/>
            <consortium name="The Broad Institute Genome Sequencing Center for Infectious Disease"/>
            <person name="Wu L."/>
            <person name="Ma J."/>
        </authorList>
    </citation>
    <scope>NUCLEOTIDE SEQUENCE [LARGE SCALE GENOMIC DNA]</scope>
    <source>
        <strain evidence="2">JCM 17804</strain>
    </source>
</reference>
<dbReference type="RefSeq" id="WP_345538884.1">
    <property type="nucleotide sequence ID" value="NZ_BAABGJ010000028.1"/>
</dbReference>
<evidence type="ECO:0000313" key="1">
    <source>
        <dbReference type="EMBL" id="GAA4345891.1"/>
    </source>
</evidence>
<dbReference type="EMBL" id="BAABGJ010000028">
    <property type="protein sequence ID" value="GAA4345891.1"/>
    <property type="molecule type" value="Genomic_DNA"/>
</dbReference>
<dbReference type="Proteomes" id="UP001500975">
    <property type="component" value="Unassembled WGS sequence"/>
</dbReference>
<name>A0ABP8HW95_9BURK</name>
<sequence>MSFAHLILERQSDSVNLATYLVMSIDFNPEREWKPIGKLKLHKSEKTFTFEPLNEWVTEGITVSPQDPSTEEEMRGSGEYWMAWRGRIRAWALRMIEQEHFPEAYPS</sequence>
<gene>
    <name evidence="1" type="ORF">GCM10023165_30340</name>
</gene>
<proteinExistence type="predicted"/>
<protein>
    <submittedName>
        <fullName evidence="1">Uncharacterized protein</fullName>
    </submittedName>
</protein>
<comment type="caution">
    <text evidence="1">The sequence shown here is derived from an EMBL/GenBank/DDBJ whole genome shotgun (WGS) entry which is preliminary data.</text>
</comment>